<dbReference type="InterPro" id="IPR023753">
    <property type="entry name" value="FAD/NAD-binding_dom"/>
</dbReference>
<name>A0A173X116_9FIRM</name>
<dbReference type="PANTHER" id="PTHR48105">
    <property type="entry name" value="THIOREDOXIN REDUCTASE 1-RELATED-RELATED"/>
    <property type="match status" value="1"/>
</dbReference>
<dbReference type="GO" id="GO:0004791">
    <property type="term" value="F:thioredoxin-disulfide reductase (NADPH) activity"/>
    <property type="evidence" value="ECO:0007669"/>
    <property type="project" value="UniProtKB-EC"/>
</dbReference>
<reference evidence="4 5" key="1">
    <citation type="submission" date="2015-09" db="EMBL/GenBank/DDBJ databases">
        <authorList>
            <consortium name="Pathogen Informatics"/>
        </authorList>
    </citation>
    <scope>NUCLEOTIDE SEQUENCE [LARGE SCALE GENOMIC DNA]</scope>
    <source>
        <strain evidence="4 5">2789STDY5834861</strain>
    </source>
</reference>
<proteinExistence type="predicted"/>
<organism evidence="4 5">
    <name type="scientific">Blautia obeum</name>
    <dbReference type="NCBI Taxonomy" id="40520"/>
    <lineage>
        <taxon>Bacteria</taxon>
        <taxon>Bacillati</taxon>
        <taxon>Bacillota</taxon>
        <taxon>Clostridia</taxon>
        <taxon>Lachnospirales</taxon>
        <taxon>Lachnospiraceae</taxon>
        <taxon>Blautia</taxon>
    </lineage>
</organism>
<keyword evidence="1" id="KW-0285">Flavoprotein</keyword>
<dbReference type="Proteomes" id="UP000095645">
    <property type="component" value="Unassembled WGS sequence"/>
</dbReference>
<dbReference type="InterPro" id="IPR036188">
    <property type="entry name" value="FAD/NAD-bd_sf"/>
</dbReference>
<dbReference type="Gene3D" id="3.50.50.60">
    <property type="entry name" value="FAD/NAD(P)-binding domain"/>
    <property type="match status" value="2"/>
</dbReference>
<evidence type="ECO:0000256" key="1">
    <source>
        <dbReference type="ARBA" id="ARBA00022630"/>
    </source>
</evidence>
<evidence type="ECO:0000259" key="3">
    <source>
        <dbReference type="Pfam" id="PF07992"/>
    </source>
</evidence>
<evidence type="ECO:0000313" key="4">
    <source>
        <dbReference type="EMBL" id="CUN44836.1"/>
    </source>
</evidence>
<accession>A0A173X116</accession>
<sequence length="302" mass="31810">MEKVIIIGAGPAGISAALYAVRGNLDPLVINNGIGALEKAEKIENYYGLEHPLSGQELYDTGIAQAKALGVRILDAQVLGVGGFDTFVVKTTEGEFETQSLILATGSKRAAPKIPGVKEFEGKGVSYCAICDAFFYRGKDVAVLGNGDFAMHEAKELSNTASTVTIYTNGEEPEFTPEENISVNTMKIQSVEGDDLVSGIRLEPDVQAEEIKAEAGQQANDFCPAEGVFIAMGTAGSTEIARQMGAELTEKGNIKVNENMETTIPGLYAAGDCTGGLLQVAKAVYEGAQAGINAGKYVRSLK</sequence>
<keyword evidence="2 4" id="KW-0560">Oxidoreductase</keyword>
<dbReference type="RefSeq" id="WP_055057235.1">
    <property type="nucleotide sequence ID" value="NZ_CYZP01000001.1"/>
</dbReference>
<protein>
    <submittedName>
        <fullName evidence="4">Thioredoxin reductase</fullName>
        <ecNumber evidence="4">1.8.1.9</ecNumber>
    </submittedName>
</protein>
<dbReference type="PRINTS" id="PR00469">
    <property type="entry name" value="PNDRDTASEII"/>
</dbReference>
<gene>
    <name evidence="4" type="primary">trxB_1</name>
    <name evidence="4" type="ORF">ERS852476_00149</name>
</gene>
<dbReference type="EMBL" id="CYZP01000001">
    <property type="protein sequence ID" value="CUN44836.1"/>
    <property type="molecule type" value="Genomic_DNA"/>
</dbReference>
<dbReference type="EC" id="1.8.1.9" evidence="4"/>
<evidence type="ECO:0000313" key="5">
    <source>
        <dbReference type="Proteomes" id="UP000095645"/>
    </source>
</evidence>
<dbReference type="SUPFAM" id="SSF51905">
    <property type="entry name" value="FAD/NAD(P)-binding domain"/>
    <property type="match status" value="1"/>
</dbReference>
<evidence type="ECO:0000256" key="2">
    <source>
        <dbReference type="ARBA" id="ARBA00023002"/>
    </source>
</evidence>
<feature type="domain" description="FAD/NAD(P)-binding" evidence="3">
    <location>
        <begin position="3"/>
        <end position="287"/>
    </location>
</feature>
<dbReference type="PRINTS" id="PR00368">
    <property type="entry name" value="FADPNR"/>
</dbReference>
<dbReference type="AlphaFoldDB" id="A0A173X116"/>
<dbReference type="Pfam" id="PF07992">
    <property type="entry name" value="Pyr_redox_2"/>
    <property type="match status" value="1"/>
</dbReference>
<dbReference type="InterPro" id="IPR050097">
    <property type="entry name" value="Ferredoxin-NADP_redctase_2"/>
</dbReference>